<dbReference type="FunFam" id="3.30.1330.90:FF:000001">
    <property type="entry name" value="L-serine ammonia-lyase 1"/>
    <property type="match status" value="1"/>
</dbReference>
<name>A0A919UJ46_9ACTN</name>
<comment type="similarity">
    <text evidence="3 13">Belongs to the iron-sulfur dependent L-serine dehydratase family.</text>
</comment>
<evidence type="ECO:0000313" key="16">
    <source>
        <dbReference type="EMBL" id="GIH23416.1"/>
    </source>
</evidence>
<keyword evidence="9 13" id="KW-0408">Iron</keyword>
<keyword evidence="11 13" id="KW-0456">Lyase</keyword>
<dbReference type="Pfam" id="PF03315">
    <property type="entry name" value="SDH_beta"/>
    <property type="match status" value="1"/>
</dbReference>
<evidence type="ECO:0000256" key="9">
    <source>
        <dbReference type="ARBA" id="ARBA00023004"/>
    </source>
</evidence>
<dbReference type="EMBL" id="BOOA01000010">
    <property type="protein sequence ID" value="GIH23416.1"/>
    <property type="molecule type" value="Genomic_DNA"/>
</dbReference>
<organism evidence="16 17">
    <name type="scientific">Acrocarpospora phusangensis</name>
    <dbReference type="NCBI Taxonomy" id="1070424"/>
    <lineage>
        <taxon>Bacteria</taxon>
        <taxon>Bacillati</taxon>
        <taxon>Actinomycetota</taxon>
        <taxon>Actinomycetes</taxon>
        <taxon>Streptosporangiales</taxon>
        <taxon>Streptosporangiaceae</taxon>
        <taxon>Acrocarpospora</taxon>
    </lineage>
</organism>
<evidence type="ECO:0000256" key="7">
    <source>
        <dbReference type="ARBA" id="ARBA00022485"/>
    </source>
</evidence>
<dbReference type="InterPro" id="IPR004644">
    <property type="entry name" value="Fe-S_L-Ser_mono"/>
</dbReference>
<dbReference type="EC" id="4.3.1.17" evidence="4 13"/>
<sequence length="456" mass="47675">MALSAFDLYSIGIGPSSSHTVGPMRAAKMFADGLAADGLLGSVTRVRCELFGSLGATGHGHGSEKAVVLGLEGETPALVDTGSAQARLDRAKEEGRLNLAGRHRIVFVPDEDLVLHRRRSLPAHPNGMTFTALGESGLLRERTYYSVGGGFVADERAVGADRVVLDATAVPYPFATGADLLGICRRENLRVSDVVLANELSWRPEADVRDGLLEIWSVMRACVAAGCANEGVLPGGLKVERRAPALFRDLSTRSGTADPLDILDWVNLFALAVNEENASGGRVVTAPTNGAAGIIPAVLHYYTRFVPGADEDGVVRFLLTAAAIGMLFKQNASISGAEVGCQGEVGSACSMAAGALCEVLGGTPAQVENAAEIGIEHNLGLTCDPVGGLVQIPCIERNAIASVKAINAARLAVNGTGTHKVSLDDAIKTMRETGRDMHVKYKETARGGLAVNVIEC</sequence>
<keyword evidence="10 13" id="KW-0411">Iron-sulfur</keyword>
<comment type="cofactor">
    <cofactor evidence="1 13">
        <name>[4Fe-4S] cluster</name>
        <dbReference type="ChEBI" id="CHEBI:49883"/>
    </cofactor>
</comment>
<keyword evidence="17" id="KW-1185">Reference proteome</keyword>
<dbReference type="PANTHER" id="PTHR30182:SF1">
    <property type="entry name" value="L-SERINE DEHYDRATASE 1"/>
    <property type="match status" value="1"/>
</dbReference>
<comment type="pathway">
    <text evidence="2">Carbohydrate biosynthesis; gluconeogenesis.</text>
</comment>
<proteinExistence type="inferred from homology"/>
<dbReference type="Proteomes" id="UP000640052">
    <property type="component" value="Unassembled WGS sequence"/>
</dbReference>
<evidence type="ECO:0000256" key="4">
    <source>
        <dbReference type="ARBA" id="ARBA00012093"/>
    </source>
</evidence>
<dbReference type="Pfam" id="PF03313">
    <property type="entry name" value="SDH_alpha"/>
    <property type="match status" value="1"/>
</dbReference>
<dbReference type="GO" id="GO:0051539">
    <property type="term" value="F:4 iron, 4 sulfur cluster binding"/>
    <property type="evidence" value="ECO:0007669"/>
    <property type="project" value="UniProtKB-UniRule"/>
</dbReference>
<evidence type="ECO:0000256" key="1">
    <source>
        <dbReference type="ARBA" id="ARBA00001966"/>
    </source>
</evidence>
<evidence type="ECO:0000256" key="11">
    <source>
        <dbReference type="ARBA" id="ARBA00023239"/>
    </source>
</evidence>
<evidence type="ECO:0000256" key="8">
    <source>
        <dbReference type="ARBA" id="ARBA00022723"/>
    </source>
</evidence>
<evidence type="ECO:0000256" key="3">
    <source>
        <dbReference type="ARBA" id="ARBA00008636"/>
    </source>
</evidence>
<dbReference type="PANTHER" id="PTHR30182">
    <property type="entry name" value="L-SERINE DEHYDRATASE"/>
    <property type="match status" value="1"/>
</dbReference>
<dbReference type="InterPro" id="IPR005130">
    <property type="entry name" value="Ser_deHydtase-like_asu"/>
</dbReference>
<comment type="caution">
    <text evidence="16">The sequence shown here is derived from an EMBL/GenBank/DDBJ whole genome shotgun (WGS) entry which is preliminary data.</text>
</comment>
<keyword evidence="7 13" id="KW-0004">4Fe-4S</keyword>
<comment type="catalytic activity">
    <reaction evidence="12 13">
        <text>L-serine = pyruvate + NH4(+)</text>
        <dbReference type="Rhea" id="RHEA:19169"/>
        <dbReference type="ChEBI" id="CHEBI:15361"/>
        <dbReference type="ChEBI" id="CHEBI:28938"/>
        <dbReference type="ChEBI" id="CHEBI:33384"/>
        <dbReference type="EC" id="4.3.1.17"/>
    </reaction>
</comment>
<dbReference type="InterPro" id="IPR051318">
    <property type="entry name" value="Fe-S_L-Ser"/>
</dbReference>
<feature type="domain" description="Serine dehydratase-like alpha subunit" evidence="14">
    <location>
        <begin position="187"/>
        <end position="450"/>
    </location>
</feature>
<evidence type="ECO:0000256" key="13">
    <source>
        <dbReference type="RuleBase" id="RU366059"/>
    </source>
</evidence>
<dbReference type="GO" id="GO:0046872">
    <property type="term" value="F:metal ion binding"/>
    <property type="evidence" value="ECO:0007669"/>
    <property type="project" value="UniProtKB-KW"/>
</dbReference>
<dbReference type="Gene3D" id="3.30.1330.90">
    <property type="entry name" value="D-3-phosphoglycerate dehydrogenase, domain 3"/>
    <property type="match status" value="1"/>
</dbReference>
<evidence type="ECO:0000259" key="15">
    <source>
        <dbReference type="Pfam" id="PF03315"/>
    </source>
</evidence>
<feature type="domain" description="Serine dehydratase beta chain" evidence="15">
    <location>
        <begin position="4"/>
        <end position="156"/>
    </location>
</feature>
<dbReference type="NCBIfam" id="TIGR00720">
    <property type="entry name" value="sda_mono"/>
    <property type="match status" value="1"/>
</dbReference>
<accession>A0A919UJ46</accession>
<evidence type="ECO:0000256" key="10">
    <source>
        <dbReference type="ARBA" id="ARBA00023014"/>
    </source>
</evidence>
<keyword evidence="6 13" id="KW-0312">Gluconeogenesis</keyword>
<dbReference type="InterPro" id="IPR029009">
    <property type="entry name" value="ASB_dom_sf"/>
</dbReference>
<dbReference type="RefSeq" id="WP_204040231.1">
    <property type="nucleotide sequence ID" value="NZ_BOOA01000010.1"/>
</dbReference>
<protein>
    <recommendedName>
        <fullName evidence="5 13">L-serine dehydratase</fullName>
        <ecNumber evidence="4 13">4.3.1.17</ecNumber>
    </recommendedName>
</protein>
<evidence type="ECO:0000313" key="17">
    <source>
        <dbReference type="Proteomes" id="UP000640052"/>
    </source>
</evidence>
<dbReference type="GO" id="GO:0003941">
    <property type="term" value="F:L-serine ammonia-lyase activity"/>
    <property type="evidence" value="ECO:0007669"/>
    <property type="project" value="UniProtKB-UniRule"/>
</dbReference>
<gene>
    <name evidence="16" type="primary">sdaA_1</name>
    <name evidence="16" type="ORF">Aph01nite_17260</name>
</gene>
<dbReference type="InterPro" id="IPR005131">
    <property type="entry name" value="Ser_deHydtase_bsu"/>
</dbReference>
<evidence type="ECO:0000256" key="2">
    <source>
        <dbReference type="ARBA" id="ARBA00004742"/>
    </source>
</evidence>
<dbReference type="SUPFAM" id="SSF143548">
    <property type="entry name" value="Serine metabolism enzymes domain"/>
    <property type="match status" value="1"/>
</dbReference>
<evidence type="ECO:0000256" key="12">
    <source>
        <dbReference type="ARBA" id="ARBA00049406"/>
    </source>
</evidence>
<dbReference type="AlphaFoldDB" id="A0A919UJ46"/>
<reference evidence="16" key="1">
    <citation type="submission" date="2021-01" db="EMBL/GenBank/DDBJ databases">
        <title>Whole genome shotgun sequence of Acrocarpospora phusangensis NBRC 108782.</title>
        <authorList>
            <person name="Komaki H."/>
            <person name="Tamura T."/>
        </authorList>
    </citation>
    <scope>NUCLEOTIDE SEQUENCE</scope>
    <source>
        <strain evidence="16">NBRC 108782</strain>
    </source>
</reference>
<dbReference type="GO" id="GO:0006094">
    <property type="term" value="P:gluconeogenesis"/>
    <property type="evidence" value="ECO:0007669"/>
    <property type="project" value="UniProtKB-KW"/>
</dbReference>
<evidence type="ECO:0000259" key="14">
    <source>
        <dbReference type="Pfam" id="PF03313"/>
    </source>
</evidence>
<evidence type="ECO:0000256" key="6">
    <source>
        <dbReference type="ARBA" id="ARBA00022432"/>
    </source>
</evidence>
<keyword evidence="8 13" id="KW-0479">Metal-binding</keyword>
<evidence type="ECO:0000256" key="5">
    <source>
        <dbReference type="ARBA" id="ARBA00018995"/>
    </source>
</evidence>